<dbReference type="PROSITE" id="PS01023">
    <property type="entry name" value="PTR2_2"/>
    <property type="match status" value="1"/>
</dbReference>
<evidence type="ECO:0000256" key="7">
    <source>
        <dbReference type="ARBA" id="ARBA00023136"/>
    </source>
</evidence>
<keyword evidence="6 9" id="KW-1133">Transmembrane helix</keyword>
<dbReference type="SUPFAM" id="SSF103473">
    <property type="entry name" value="MFS general substrate transporter"/>
    <property type="match status" value="1"/>
</dbReference>
<feature type="transmembrane region" description="Helical" evidence="9">
    <location>
        <begin position="300"/>
        <end position="317"/>
    </location>
</feature>
<sequence>MFKDLKMQQHDLETQNQAFLGHPKPLKSLFFTELWERFSYYGIRPLLILYMSAMVANGGLGLDRPTAAAIVGLFAGSMYLMTVLGGWVADNWLGQAKSVWYGSMIIALGHLSIALTNIIDHFFFYFGLVLIVIGSGLFKTCISVIVGTLYKEKDVRRDAGFSIFYMGINIGSFIAPLITGLLIKDNGWHLGFGIGGIGMLIALLIFRFSAIPSLRQFNTLRGQENTWNKPVVINTKAPKIVFGFVALVAALVALTALGVITIDPVAVVTYLTMSICICIVVYFAYLLLFMHLNQQEKFQIIICFILLVAAALFWSAFEQKPTSFNLFANDFTQRHFFGFEIPTVWFQSINALFIIIFAPIAAWLWVKLGKKNKDPSYISKFIIALILAASGFLVMAFASTLVAKGNGDLVSPLWIVTSLLLLTLGELCLSPVGLSTMTKLAPTVIRGQIMGLWFTASALGNLMAGLIGGHVSANEIDNLPTLFMRCVIALAIGAIVLWLLKAPIKRLMNKSESVSPQSNMETL</sequence>
<keyword evidence="7 9" id="KW-0472">Membrane</keyword>
<organism evidence="11 12">
    <name type="scientific">Acinetobacter gerneri</name>
    <dbReference type="NCBI Taxonomy" id="202952"/>
    <lineage>
        <taxon>Bacteria</taxon>
        <taxon>Pseudomonadati</taxon>
        <taxon>Pseudomonadota</taxon>
        <taxon>Gammaproteobacteria</taxon>
        <taxon>Moraxellales</taxon>
        <taxon>Moraxellaceae</taxon>
        <taxon>Acinetobacter</taxon>
    </lineage>
</organism>
<feature type="transmembrane region" description="Helical" evidence="9">
    <location>
        <begin position="482"/>
        <end position="500"/>
    </location>
</feature>
<evidence type="ECO:0000256" key="3">
    <source>
        <dbReference type="ARBA" id="ARBA00022475"/>
    </source>
</evidence>
<reference evidence="11" key="1">
    <citation type="submission" date="2023-08" db="EMBL/GenBank/DDBJ databases">
        <title>Emergence of clinically-relevant ST2 carbapenem-resistant Acinetobacter baumannii strains in hospital sewages in Zhejiang, East of China.</title>
        <authorList>
            <person name="Kaichao C."/>
            <person name="Zhang R."/>
        </authorList>
    </citation>
    <scope>NUCLEOTIDE SEQUENCE</scope>
    <source>
        <strain evidence="11">M-SY-60</strain>
    </source>
</reference>
<dbReference type="NCBIfam" id="TIGR00924">
    <property type="entry name" value="yjdL_sub1_fam"/>
    <property type="match status" value="1"/>
</dbReference>
<dbReference type="InterPro" id="IPR005279">
    <property type="entry name" value="Dipep/tripep_permease"/>
</dbReference>
<evidence type="ECO:0000313" key="12">
    <source>
        <dbReference type="Proteomes" id="UP001243195"/>
    </source>
</evidence>
<evidence type="ECO:0000256" key="8">
    <source>
        <dbReference type="RuleBase" id="RU003755"/>
    </source>
</evidence>
<evidence type="ECO:0000256" key="9">
    <source>
        <dbReference type="SAM" id="Phobius"/>
    </source>
</evidence>
<evidence type="ECO:0000313" key="11">
    <source>
        <dbReference type="EMBL" id="MDQ9071059.1"/>
    </source>
</evidence>
<comment type="subcellular location">
    <subcellularLocation>
        <location evidence="1">Cell membrane</location>
        <topology evidence="1">Multi-pass membrane protein</topology>
    </subcellularLocation>
    <subcellularLocation>
        <location evidence="8">Membrane</location>
        <topology evidence="8">Multi-pass membrane protein</topology>
    </subcellularLocation>
</comment>
<dbReference type="GO" id="GO:0005886">
    <property type="term" value="C:plasma membrane"/>
    <property type="evidence" value="ECO:0007669"/>
    <property type="project" value="UniProtKB-SubCell"/>
</dbReference>
<evidence type="ECO:0000259" key="10">
    <source>
        <dbReference type="PROSITE" id="PS50850"/>
    </source>
</evidence>
<keyword evidence="4 8" id="KW-0812">Transmembrane</keyword>
<feature type="transmembrane region" description="Helical" evidence="9">
    <location>
        <begin position="268"/>
        <end position="288"/>
    </location>
</feature>
<dbReference type="Pfam" id="PF00854">
    <property type="entry name" value="PTR2"/>
    <property type="match status" value="1"/>
</dbReference>
<dbReference type="InterPro" id="IPR020846">
    <property type="entry name" value="MFS_dom"/>
</dbReference>
<protein>
    <submittedName>
        <fullName evidence="11">Peptide MFS transporter</fullName>
    </submittedName>
</protein>
<evidence type="ECO:0000256" key="6">
    <source>
        <dbReference type="ARBA" id="ARBA00022989"/>
    </source>
</evidence>
<dbReference type="Gene3D" id="1.20.1250.20">
    <property type="entry name" value="MFS general substrate transporter like domains"/>
    <property type="match status" value="1"/>
</dbReference>
<gene>
    <name evidence="11" type="ORF">RFH51_06260</name>
</gene>
<keyword evidence="2 8" id="KW-0813">Transport</keyword>
<dbReference type="GO" id="GO:1904680">
    <property type="term" value="F:peptide transmembrane transporter activity"/>
    <property type="evidence" value="ECO:0007669"/>
    <property type="project" value="InterPro"/>
</dbReference>
<feature type="transmembrane region" description="Helical" evidence="9">
    <location>
        <begin position="188"/>
        <end position="206"/>
    </location>
</feature>
<comment type="similarity">
    <text evidence="8">Belongs to the major facilitator superfamily. Proton-dependent oligopeptide transporter (POT/PTR) (TC 2.A.17) family.</text>
</comment>
<feature type="transmembrane region" description="Helical" evidence="9">
    <location>
        <begin position="240"/>
        <end position="262"/>
    </location>
</feature>
<feature type="transmembrane region" description="Helical" evidence="9">
    <location>
        <begin position="378"/>
        <end position="403"/>
    </location>
</feature>
<name>A0AAW8JLH4_9GAMM</name>
<feature type="transmembrane region" description="Helical" evidence="9">
    <location>
        <begin position="450"/>
        <end position="470"/>
    </location>
</feature>
<feature type="transmembrane region" description="Helical" evidence="9">
    <location>
        <begin position="38"/>
        <end position="60"/>
    </location>
</feature>
<feature type="transmembrane region" description="Helical" evidence="9">
    <location>
        <begin position="409"/>
        <end position="429"/>
    </location>
</feature>
<dbReference type="InterPro" id="IPR050171">
    <property type="entry name" value="MFS_Transporters"/>
</dbReference>
<keyword evidence="5" id="KW-0653">Protein transport</keyword>
<dbReference type="Proteomes" id="UP001243195">
    <property type="component" value="Unassembled WGS sequence"/>
</dbReference>
<dbReference type="EMBL" id="JAVIDA010000006">
    <property type="protein sequence ID" value="MDQ9071059.1"/>
    <property type="molecule type" value="Genomic_DNA"/>
</dbReference>
<keyword evidence="3" id="KW-1003">Cell membrane</keyword>
<dbReference type="RefSeq" id="WP_308955601.1">
    <property type="nucleotide sequence ID" value="NZ_JAVICY010000005.1"/>
</dbReference>
<feature type="transmembrane region" description="Helical" evidence="9">
    <location>
        <begin position="66"/>
        <end position="87"/>
    </location>
</feature>
<dbReference type="PANTHER" id="PTHR23517:SF15">
    <property type="entry name" value="PROTON-DEPENDENT OLIGOPEPTIDE FAMILY TRANSPORT PROTEIN"/>
    <property type="match status" value="1"/>
</dbReference>
<dbReference type="GO" id="GO:0006857">
    <property type="term" value="P:oligopeptide transport"/>
    <property type="evidence" value="ECO:0007669"/>
    <property type="project" value="InterPro"/>
</dbReference>
<proteinExistence type="inferred from homology"/>
<feature type="transmembrane region" description="Helical" evidence="9">
    <location>
        <begin position="99"/>
        <end position="119"/>
    </location>
</feature>
<dbReference type="InterPro" id="IPR018456">
    <property type="entry name" value="PTR2_symporter_CS"/>
</dbReference>
<dbReference type="InterPro" id="IPR000109">
    <property type="entry name" value="POT_fam"/>
</dbReference>
<evidence type="ECO:0000256" key="2">
    <source>
        <dbReference type="ARBA" id="ARBA00022448"/>
    </source>
</evidence>
<dbReference type="CDD" id="cd17346">
    <property type="entry name" value="MFS_DtpA_like"/>
    <property type="match status" value="1"/>
</dbReference>
<accession>A0AAW8JLH4</accession>
<feature type="transmembrane region" description="Helical" evidence="9">
    <location>
        <begin position="162"/>
        <end position="182"/>
    </location>
</feature>
<dbReference type="PANTHER" id="PTHR23517">
    <property type="entry name" value="RESISTANCE PROTEIN MDTM, PUTATIVE-RELATED-RELATED"/>
    <property type="match status" value="1"/>
</dbReference>
<comment type="caution">
    <text evidence="11">The sequence shown here is derived from an EMBL/GenBank/DDBJ whole genome shotgun (WGS) entry which is preliminary data.</text>
</comment>
<dbReference type="PROSITE" id="PS50850">
    <property type="entry name" value="MFS"/>
    <property type="match status" value="1"/>
</dbReference>
<evidence type="ECO:0000256" key="1">
    <source>
        <dbReference type="ARBA" id="ARBA00004651"/>
    </source>
</evidence>
<feature type="transmembrane region" description="Helical" evidence="9">
    <location>
        <begin position="125"/>
        <end position="150"/>
    </location>
</feature>
<evidence type="ECO:0000256" key="5">
    <source>
        <dbReference type="ARBA" id="ARBA00022856"/>
    </source>
</evidence>
<keyword evidence="5" id="KW-0571">Peptide transport</keyword>
<feature type="transmembrane region" description="Helical" evidence="9">
    <location>
        <begin position="344"/>
        <end position="366"/>
    </location>
</feature>
<evidence type="ECO:0000256" key="4">
    <source>
        <dbReference type="ARBA" id="ARBA00022692"/>
    </source>
</evidence>
<dbReference type="AlphaFoldDB" id="A0AAW8JLH4"/>
<dbReference type="InterPro" id="IPR036259">
    <property type="entry name" value="MFS_trans_sf"/>
</dbReference>
<feature type="domain" description="Major facilitator superfamily (MFS) profile" evidence="10">
    <location>
        <begin position="28"/>
        <end position="505"/>
    </location>
</feature>